<accession>A0A2A6BBM2</accession>
<reference evidence="2" key="1">
    <citation type="journal article" date="2008" name="Nat. Genet.">
        <title>The Pristionchus pacificus genome provides a unique perspective on nematode lifestyle and parasitism.</title>
        <authorList>
            <person name="Dieterich C."/>
            <person name="Clifton S.W."/>
            <person name="Schuster L.N."/>
            <person name="Chinwalla A."/>
            <person name="Delehaunty K."/>
            <person name="Dinkelacker I."/>
            <person name="Fulton L."/>
            <person name="Fulton R."/>
            <person name="Godfrey J."/>
            <person name="Minx P."/>
            <person name="Mitreva M."/>
            <person name="Roeseler W."/>
            <person name="Tian H."/>
            <person name="Witte H."/>
            <person name="Yang S.P."/>
            <person name="Wilson R.K."/>
            <person name="Sommer R.J."/>
        </authorList>
    </citation>
    <scope>NUCLEOTIDE SEQUENCE [LARGE SCALE GENOMIC DNA]</scope>
    <source>
        <strain evidence="2">PS312</strain>
    </source>
</reference>
<accession>A0A8R1U9W8</accession>
<name>A0A2A6BBM2_PRIPA</name>
<sequence>MSSGSDSDDSFDIVDPAKCRELELLVKEQAAKIERLRIQALADGARIRKEKERKELFEKRLEELRELQKGHYYGFDSYTVCHNVILLDLAVSLLCTGYFAADSHFTWQFFLFVAGVVLNCVVLSQFKKRNTRTLKVFICSCSLRIALITVPIMLTRPSFFSISSGLCWLYLIMHLGLMEAALECIKALIRVEHQIRL</sequence>
<evidence type="ECO:0000313" key="1">
    <source>
        <dbReference type="EnsemblMetazoa" id="PPA15048.1"/>
    </source>
</evidence>
<protein>
    <submittedName>
        <fullName evidence="1">Uncharacterized protein</fullName>
    </submittedName>
</protein>
<evidence type="ECO:0000313" key="2">
    <source>
        <dbReference type="Proteomes" id="UP000005239"/>
    </source>
</evidence>
<dbReference type="Proteomes" id="UP000005239">
    <property type="component" value="Unassembled WGS sequence"/>
</dbReference>
<proteinExistence type="predicted"/>
<reference evidence="1" key="2">
    <citation type="submission" date="2022-06" db="UniProtKB">
        <authorList>
            <consortium name="EnsemblMetazoa"/>
        </authorList>
    </citation>
    <scope>IDENTIFICATION</scope>
    <source>
        <strain evidence="1">PS312</strain>
    </source>
</reference>
<dbReference type="AlphaFoldDB" id="A0A2A6BBM2"/>
<dbReference type="EnsemblMetazoa" id="PPA15048.1">
    <property type="protein sequence ID" value="PPA15048.1"/>
    <property type="gene ID" value="WBGene00104602"/>
</dbReference>
<organism evidence="1 2">
    <name type="scientific">Pristionchus pacificus</name>
    <name type="common">Parasitic nematode worm</name>
    <dbReference type="NCBI Taxonomy" id="54126"/>
    <lineage>
        <taxon>Eukaryota</taxon>
        <taxon>Metazoa</taxon>
        <taxon>Ecdysozoa</taxon>
        <taxon>Nematoda</taxon>
        <taxon>Chromadorea</taxon>
        <taxon>Rhabditida</taxon>
        <taxon>Rhabditina</taxon>
        <taxon>Diplogasteromorpha</taxon>
        <taxon>Diplogasteroidea</taxon>
        <taxon>Neodiplogasteridae</taxon>
        <taxon>Pristionchus</taxon>
    </lineage>
</organism>
<keyword evidence="2" id="KW-1185">Reference proteome</keyword>
<gene>
    <name evidence="1" type="primary">WBGene00104602</name>
</gene>